<sequence>MSLERETIIPFIKDVYKYGDLLSVVKAYPVSPRDANKILKDMNAKPGQTEYSEEEVIKAYNNPYDIRDYESIAIVTHKTPDEVKSIIQNYVVQHIVNGGTFFGVRSILKISKEEYKKIEQMLLNKEINIPTSENNMPLQKYEPTSDTLTVETSFADVQKDQGDIRKRLIDKASKKSTKDVYAYENVFSVVAHLLLTLQIDRMLEKNKSKEEIMSVLDIPESYLIRYLREGYEFDIDLAEVERQLNIMK</sequence>
<organism evidence="1 3">
    <name type="scientific">Bacillus glycinifermentans</name>
    <dbReference type="NCBI Taxonomy" id="1664069"/>
    <lineage>
        <taxon>Bacteria</taxon>
        <taxon>Bacillati</taxon>
        <taxon>Bacillota</taxon>
        <taxon>Bacilli</taxon>
        <taxon>Bacillales</taxon>
        <taxon>Bacillaceae</taxon>
        <taxon>Bacillus</taxon>
    </lineage>
</organism>
<keyword evidence="4" id="KW-1185">Reference proteome</keyword>
<dbReference type="EMBL" id="LECW02000082">
    <property type="protein sequence ID" value="KRT87064.1"/>
    <property type="molecule type" value="Genomic_DNA"/>
</dbReference>
<reference evidence="2 4" key="3">
    <citation type="submission" date="2023-03" db="EMBL/GenBank/DDBJ databases">
        <title>Agriculturally important microbes genome sequencing.</title>
        <authorList>
            <person name="Dunlap C."/>
        </authorList>
    </citation>
    <scope>NUCLEOTIDE SEQUENCE [LARGE SCALE GENOMIC DNA]</scope>
    <source>
        <strain evidence="2 4">CBP-3203</strain>
    </source>
</reference>
<gene>
    <name evidence="1" type="ORF">AB447_208845</name>
    <name evidence="2" type="ORF">P8828_20385</name>
</gene>
<dbReference type="EMBL" id="JARRTL010000027">
    <property type="protein sequence ID" value="MEC0487115.1"/>
    <property type="molecule type" value="Genomic_DNA"/>
</dbReference>
<evidence type="ECO:0000313" key="4">
    <source>
        <dbReference type="Proteomes" id="UP001341297"/>
    </source>
</evidence>
<dbReference type="Proteomes" id="UP000036168">
    <property type="component" value="Unassembled WGS sequence"/>
</dbReference>
<evidence type="ECO:0000313" key="2">
    <source>
        <dbReference type="EMBL" id="MEC0487115.1"/>
    </source>
</evidence>
<dbReference type="RefSeq" id="WP_048354155.1">
    <property type="nucleotide sequence ID" value="NZ_JARRTL010000027.1"/>
</dbReference>
<reference evidence="1" key="2">
    <citation type="submission" date="2015-10" db="EMBL/GenBank/DDBJ databases">
        <authorList>
            <person name="Gilbert D.G."/>
        </authorList>
    </citation>
    <scope>NUCLEOTIDE SEQUENCE</scope>
    <source>
        <strain evidence="1">GO-13</strain>
    </source>
</reference>
<protein>
    <submittedName>
        <fullName evidence="1">Uncharacterized protein</fullName>
    </submittedName>
</protein>
<evidence type="ECO:0000313" key="3">
    <source>
        <dbReference type="Proteomes" id="UP000036168"/>
    </source>
</evidence>
<dbReference type="AlphaFoldDB" id="A0A0T6BHY9"/>
<comment type="caution">
    <text evidence="1">The sequence shown here is derived from an EMBL/GenBank/DDBJ whole genome shotgun (WGS) entry which is preliminary data.</text>
</comment>
<dbReference type="Proteomes" id="UP001341297">
    <property type="component" value="Unassembled WGS sequence"/>
</dbReference>
<proteinExistence type="predicted"/>
<accession>A0A0T6BHY9</accession>
<reference evidence="1 3" key="1">
    <citation type="journal article" date="2015" name="Int. J. Syst. Evol. Microbiol.">
        <title>Bacillus glycinifermentans sp. nov., isolated from fermented soybean paste.</title>
        <authorList>
            <person name="Kim S.J."/>
            <person name="Dunlap C.A."/>
            <person name="Kwon S.W."/>
            <person name="Rooney A.P."/>
        </authorList>
    </citation>
    <scope>NUCLEOTIDE SEQUENCE [LARGE SCALE GENOMIC DNA]</scope>
    <source>
        <strain evidence="1 3">GO-13</strain>
    </source>
</reference>
<name>A0A0T6BHY9_9BACI</name>
<evidence type="ECO:0000313" key="1">
    <source>
        <dbReference type="EMBL" id="KRT87064.1"/>
    </source>
</evidence>